<organism evidence="1 2">
    <name type="scientific">[Clostridium] asparagiforme DSM 15981</name>
    <dbReference type="NCBI Taxonomy" id="518636"/>
    <lineage>
        <taxon>Bacteria</taxon>
        <taxon>Bacillati</taxon>
        <taxon>Bacillota</taxon>
        <taxon>Clostridia</taxon>
        <taxon>Lachnospirales</taxon>
        <taxon>Lachnospiraceae</taxon>
        <taxon>Enterocloster</taxon>
    </lineage>
</organism>
<dbReference type="Proteomes" id="UP000004756">
    <property type="component" value="Unassembled WGS sequence"/>
</dbReference>
<dbReference type="Pfam" id="PF05402">
    <property type="entry name" value="PqqD"/>
    <property type="match status" value="1"/>
</dbReference>
<reference evidence="1 2" key="1">
    <citation type="submission" date="2009-02" db="EMBL/GenBank/DDBJ databases">
        <title>Draft genome sequence of Clostridium asparagiforme (DSM 15981).</title>
        <authorList>
            <person name="Sudarsanam P."/>
            <person name="Ley R."/>
            <person name="Guruge J."/>
            <person name="Turnbaugh P.J."/>
            <person name="Mahowald M."/>
            <person name="Liep D."/>
            <person name="Gordon J."/>
        </authorList>
    </citation>
    <scope>NUCLEOTIDE SEQUENCE [LARGE SCALE GENOMIC DNA]</scope>
    <source>
        <strain evidence="1 2">DSM 15981</strain>
    </source>
</reference>
<dbReference type="HOGENOM" id="CLU_150513_0_0_9"/>
<accession>C0D171</accession>
<dbReference type="RefSeq" id="WP_007711975.1">
    <property type="nucleotide sequence ID" value="NZ_CP102272.1"/>
</dbReference>
<dbReference type="AlphaFoldDB" id="C0D171"/>
<protein>
    <recommendedName>
        <fullName evidence="3">Coenzyme PQQ synthesis protein D (PqqD)</fullName>
    </recommendedName>
</protein>
<proteinExistence type="predicted"/>
<dbReference type="InterPro" id="IPR041881">
    <property type="entry name" value="PqqD_sf"/>
</dbReference>
<evidence type="ECO:0008006" key="3">
    <source>
        <dbReference type="Google" id="ProtNLM"/>
    </source>
</evidence>
<comment type="caution">
    <text evidence="1">The sequence shown here is derived from an EMBL/GenBank/DDBJ whole genome shotgun (WGS) entry which is preliminary data.</text>
</comment>
<dbReference type="Gene3D" id="1.10.10.1150">
    <property type="entry name" value="Coenzyme PQQ synthesis protein D (PqqD)"/>
    <property type="match status" value="1"/>
</dbReference>
<dbReference type="InterPro" id="IPR008792">
    <property type="entry name" value="PQQD"/>
</dbReference>
<keyword evidence="2" id="KW-1185">Reference proteome</keyword>
<name>C0D171_9FIRM</name>
<sequence>MNLLGKRKSSRNYLEQIPERNPKLTWKEDQSGIVILDMVHRGLFDKIAQGLFATPKVSHIRLEAFGSFIWKQIDGQRDLAEIGALVKAEFGDRAEPLYERLAQYFETLAGNHFISYR</sequence>
<dbReference type="EMBL" id="ACCJ01000205">
    <property type="protein sequence ID" value="EEG54922.1"/>
    <property type="molecule type" value="Genomic_DNA"/>
</dbReference>
<gene>
    <name evidence="1" type="ORF">CLOSTASPAR_03008</name>
</gene>
<evidence type="ECO:0000313" key="1">
    <source>
        <dbReference type="EMBL" id="EEG54922.1"/>
    </source>
</evidence>
<evidence type="ECO:0000313" key="2">
    <source>
        <dbReference type="Proteomes" id="UP000004756"/>
    </source>
</evidence>